<dbReference type="Pfam" id="PF01476">
    <property type="entry name" value="LysM"/>
    <property type="match status" value="2"/>
</dbReference>
<dbReference type="GO" id="GO:0042742">
    <property type="term" value="P:defense response to bacterium"/>
    <property type="evidence" value="ECO:0007669"/>
    <property type="project" value="UniProtKB-KW"/>
</dbReference>
<dbReference type="GO" id="GO:0031640">
    <property type="term" value="P:killing of cells of another organism"/>
    <property type="evidence" value="ECO:0007669"/>
    <property type="project" value="UniProtKB-KW"/>
</dbReference>
<gene>
    <name evidence="7" type="ORF">SAMN05216462_1357</name>
</gene>
<evidence type="ECO:0000256" key="4">
    <source>
        <dbReference type="ARBA" id="ARBA00032108"/>
    </source>
</evidence>
<feature type="signal peptide" evidence="5">
    <location>
        <begin position="1"/>
        <end position="18"/>
    </location>
</feature>
<dbReference type="Gene3D" id="3.10.350.10">
    <property type="entry name" value="LysM domain"/>
    <property type="match status" value="1"/>
</dbReference>
<dbReference type="InterPro" id="IPR002901">
    <property type="entry name" value="MGlyc_endo_b_GlcNAc-like_dom"/>
</dbReference>
<keyword evidence="5" id="KW-0732">Signal</keyword>
<protein>
    <recommendedName>
        <fullName evidence="4">Peptidoglycan hydrolase</fullName>
    </recommendedName>
</protein>
<evidence type="ECO:0000259" key="6">
    <source>
        <dbReference type="PROSITE" id="PS51782"/>
    </source>
</evidence>
<dbReference type="PANTHER" id="PTHR33308:SF9">
    <property type="entry name" value="PEPTIDOGLYCAN HYDROLASE FLGJ"/>
    <property type="match status" value="1"/>
</dbReference>
<dbReference type="InterPro" id="IPR036779">
    <property type="entry name" value="LysM_dom_sf"/>
</dbReference>
<accession>A0A1H4ATE3</accession>
<evidence type="ECO:0000256" key="3">
    <source>
        <dbReference type="ARBA" id="ARBA00022801"/>
    </source>
</evidence>
<dbReference type="Pfam" id="PF01832">
    <property type="entry name" value="Glucosaminidase"/>
    <property type="match status" value="1"/>
</dbReference>
<keyword evidence="2" id="KW-0081">Bacteriolytic enzyme</keyword>
<feature type="domain" description="LysM" evidence="6">
    <location>
        <begin position="258"/>
        <end position="302"/>
    </location>
</feature>
<dbReference type="InterPro" id="IPR051056">
    <property type="entry name" value="Glycosyl_Hydrolase_73"/>
</dbReference>
<dbReference type="RefSeq" id="WP_074760783.1">
    <property type="nucleotide sequence ID" value="NZ_FNRF01000002.1"/>
</dbReference>
<feature type="chain" id="PRO_5010314716" description="Peptidoglycan hydrolase" evidence="5">
    <location>
        <begin position="19"/>
        <end position="303"/>
    </location>
</feature>
<dbReference type="InterPro" id="IPR018392">
    <property type="entry name" value="LysM"/>
</dbReference>
<dbReference type="Proteomes" id="UP000182257">
    <property type="component" value="Unassembled WGS sequence"/>
</dbReference>
<evidence type="ECO:0000313" key="7">
    <source>
        <dbReference type="EMBL" id="SEA39150.1"/>
    </source>
</evidence>
<proteinExistence type="predicted"/>
<dbReference type="SMART" id="SM00257">
    <property type="entry name" value="LysM"/>
    <property type="match status" value="2"/>
</dbReference>
<dbReference type="CDD" id="cd00118">
    <property type="entry name" value="LysM"/>
    <property type="match status" value="1"/>
</dbReference>
<keyword evidence="1" id="KW-0929">Antimicrobial</keyword>
<dbReference type="SUPFAM" id="SSF54106">
    <property type="entry name" value="LysM domain"/>
    <property type="match status" value="1"/>
</dbReference>
<evidence type="ECO:0000313" key="8">
    <source>
        <dbReference type="Proteomes" id="UP000182257"/>
    </source>
</evidence>
<evidence type="ECO:0000256" key="2">
    <source>
        <dbReference type="ARBA" id="ARBA00022638"/>
    </source>
</evidence>
<reference evidence="7 8" key="1">
    <citation type="submission" date="2016-10" db="EMBL/GenBank/DDBJ databases">
        <authorList>
            <person name="de Groot N.N."/>
        </authorList>
    </citation>
    <scope>NUCLEOTIDE SEQUENCE [LARGE SCALE GENOMIC DNA]</scope>
    <source>
        <strain evidence="7 8">D31d</strain>
    </source>
</reference>
<dbReference type="OrthoDB" id="977752at2"/>
<keyword evidence="3 7" id="KW-0378">Hydrolase</keyword>
<dbReference type="AlphaFoldDB" id="A0A1H4ATE3"/>
<dbReference type="EMBL" id="FNRF01000002">
    <property type="protein sequence ID" value="SEA39150.1"/>
    <property type="molecule type" value="Genomic_DNA"/>
</dbReference>
<sequence length="303" mass="35685">MRKFIVFIAFFLSVSAFSQIRWNQAYQQYVDQYKDIAIEQMQRYRIPASITLAQGLLESGAGRSELTRTSNNHFGIKCNNGWTGPRTYHDDDARNDCFRVYSNAYESYEDHSKFLAANQRYRSLFNLKTTDYKGWARGLKAAGYATNPIYAEKLIEIIQMYKLYQYDSAKGYDHFMAQRTKDQEVGGASLHSIKIFNKNYYMIARRGDTFKSIGEEVGISYRKIAKYNERHRKDKLEEGEIIWLKKKQRKAPKDYKGRLHYVRDGESMYTIAQKYGIRLKNLYKMNHLTPDYQIRVGDGLRLR</sequence>
<evidence type="ECO:0000256" key="5">
    <source>
        <dbReference type="SAM" id="SignalP"/>
    </source>
</evidence>
<dbReference type="Gene3D" id="1.10.530.10">
    <property type="match status" value="1"/>
</dbReference>
<dbReference type="PANTHER" id="PTHR33308">
    <property type="entry name" value="PEPTIDOGLYCAN HYDROLASE FLGJ"/>
    <property type="match status" value="1"/>
</dbReference>
<organism evidence="7 8">
    <name type="scientific">Xylanibacter ruminicola</name>
    <name type="common">Prevotella ruminicola</name>
    <dbReference type="NCBI Taxonomy" id="839"/>
    <lineage>
        <taxon>Bacteria</taxon>
        <taxon>Pseudomonadati</taxon>
        <taxon>Bacteroidota</taxon>
        <taxon>Bacteroidia</taxon>
        <taxon>Bacteroidales</taxon>
        <taxon>Prevotellaceae</taxon>
        <taxon>Xylanibacter</taxon>
    </lineage>
</organism>
<evidence type="ECO:0000256" key="1">
    <source>
        <dbReference type="ARBA" id="ARBA00022529"/>
    </source>
</evidence>
<dbReference type="GO" id="GO:0004040">
    <property type="term" value="F:amidase activity"/>
    <property type="evidence" value="ECO:0007669"/>
    <property type="project" value="InterPro"/>
</dbReference>
<dbReference type="PROSITE" id="PS51782">
    <property type="entry name" value="LYSM"/>
    <property type="match status" value="1"/>
</dbReference>
<dbReference type="SMART" id="SM00047">
    <property type="entry name" value="LYZ2"/>
    <property type="match status" value="1"/>
</dbReference>
<name>A0A1H4ATE3_XYLRU</name>